<feature type="domain" description="Penicillin-binding protein transpeptidase" evidence="16">
    <location>
        <begin position="375"/>
        <end position="633"/>
    </location>
</feature>
<evidence type="ECO:0000256" key="15">
    <source>
        <dbReference type="SAM" id="Phobius"/>
    </source>
</evidence>
<feature type="compositionally biased region" description="Gly residues" evidence="14">
    <location>
        <begin position="754"/>
        <end position="791"/>
    </location>
</feature>
<name>A0ABD4TVE7_9ACTO</name>
<dbReference type="PANTHER" id="PTHR32282:SF33">
    <property type="entry name" value="PEPTIDOGLYCAN GLYCOSYLTRANSFERASE"/>
    <property type="match status" value="1"/>
</dbReference>
<keyword evidence="3" id="KW-0121">Carboxypeptidase</keyword>
<keyword evidence="8" id="KW-0133">Cell shape</keyword>
<evidence type="ECO:0000256" key="8">
    <source>
        <dbReference type="ARBA" id="ARBA00022960"/>
    </source>
</evidence>
<evidence type="ECO:0000313" key="18">
    <source>
        <dbReference type="EMBL" id="MCU9967920.1"/>
    </source>
</evidence>
<keyword evidence="15" id="KW-0472">Membrane</keyword>
<dbReference type="GO" id="GO:0071555">
    <property type="term" value="P:cell wall organization"/>
    <property type="evidence" value="ECO:0007669"/>
    <property type="project" value="UniProtKB-KW"/>
</dbReference>
<dbReference type="InterPro" id="IPR001460">
    <property type="entry name" value="PCN-bd_Tpept"/>
</dbReference>
<evidence type="ECO:0000256" key="12">
    <source>
        <dbReference type="ARBA" id="ARBA00034000"/>
    </source>
</evidence>
<keyword evidence="10" id="KW-0511">Multifunctional enzyme</keyword>
<organism evidence="18 19">
    <name type="scientific">Mobiluncus mulieris</name>
    <dbReference type="NCBI Taxonomy" id="2052"/>
    <lineage>
        <taxon>Bacteria</taxon>
        <taxon>Bacillati</taxon>
        <taxon>Actinomycetota</taxon>
        <taxon>Actinomycetes</taxon>
        <taxon>Actinomycetales</taxon>
        <taxon>Actinomycetaceae</taxon>
        <taxon>Mobiluncus</taxon>
    </lineage>
</organism>
<protein>
    <submittedName>
        <fullName evidence="18">Penicillin-binding protein</fullName>
    </submittedName>
</protein>
<dbReference type="SUPFAM" id="SSF53955">
    <property type="entry name" value="Lysozyme-like"/>
    <property type="match status" value="1"/>
</dbReference>
<dbReference type="GO" id="GO:0008955">
    <property type="term" value="F:peptidoglycan glycosyltransferase activity"/>
    <property type="evidence" value="ECO:0007669"/>
    <property type="project" value="UniProtKB-EC"/>
</dbReference>
<evidence type="ECO:0000256" key="5">
    <source>
        <dbReference type="ARBA" id="ARBA00022676"/>
    </source>
</evidence>
<evidence type="ECO:0000256" key="2">
    <source>
        <dbReference type="ARBA" id="ARBA00007739"/>
    </source>
</evidence>
<dbReference type="Gene3D" id="1.10.3810.10">
    <property type="entry name" value="Biosynthetic peptidoglycan transglycosylase-like"/>
    <property type="match status" value="1"/>
</dbReference>
<dbReference type="GO" id="GO:0006508">
    <property type="term" value="P:proteolysis"/>
    <property type="evidence" value="ECO:0007669"/>
    <property type="project" value="UniProtKB-KW"/>
</dbReference>
<dbReference type="EMBL" id="VSZY01000001">
    <property type="protein sequence ID" value="MCU9967920.1"/>
    <property type="molecule type" value="Genomic_DNA"/>
</dbReference>
<keyword evidence="4" id="KW-0645">Protease</keyword>
<evidence type="ECO:0000256" key="9">
    <source>
        <dbReference type="ARBA" id="ARBA00022984"/>
    </source>
</evidence>
<evidence type="ECO:0000259" key="16">
    <source>
        <dbReference type="Pfam" id="PF00905"/>
    </source>
</evidence>
<evidence type="ECO:0000313" key="19">
    <source>
        <dbReference type="Proteomes" id="UP001209486"/>
    </source>
</evidence>
<dbReference type="RefSeq" id="WP_263474547.1">
    <property type="nucleotide sequence ID" value="NZ_VSZY01000001.1"/>
</dbReference>
<dbReference type="FunFam" id="1.10.3810.10:FF:000001">
    <property type="entry name" value="Penicillin-binding protein 1A"/>
    <property type="match status" value="1"/>
</dbReference>
<keyword evidence="6" id="KW-0808">Transferase</keyword>
<comment type="similarity">
    <text evidence="1">In the C-terminal section; belongs to the transpeptidase family.</text>
</comment>
<comment type="catalytic activity">
    <reaction evidence="12">
        <text>Preferential cleavage: (Ac)2-L-Lys-D-Ala-|-D-Ala. Also transpeptidation of peptidyl-alanyl moieties that are N-acyl substituents of D-alanine.</text>
        <dbReference type="EC" id="3.4.16.4"/>
    </reaction>
</comment>
<comment type="catalytic activity">
    <reaction evidence="13">
        <text>[GlcNAc-(1-&gt;4)-Mur2Ac(oyl-L-Ala-gamma-D-Glu-L-Lys-D-Ala-D-Ala)](n)-di-trans,octa-cis-undecaprenyl diphosphate + beta-D-GlcNAc-(1-&gt;4)-Mur2Ac(oyl-L-Ala-gamma-D-Glu-L-Lys-D-Ala-D-Ala)-di-trans,octa-cis-undecaprenyl diphosphate = [GlcNAc-(1-&gt;4)-Mur2Ac(oyl-L-Ala-gamma-D-Glu-L-Lys-D-Ala-D-Ala)](n+1)-di-trans,octa-cis-undecaprenyl diphosphate + di-trans,octa-cis-undecaprenyl diphosphate + H(+)</text>
        <dbReference type="Rhea" id="RHEA:23708"/>
        <dbReference type="Rhea" id="RHEA-COMP:9602"/>
        <dbReference type="Rhea" id="RHEA-COMP:9603"/>
        <dbReference type="ChEBI" id="CHEBI:15378"/>
        <dbReference type="ChEBI" id="CHEBI:58405"/>
        <dbReference type="ChEBI" id="CHEBI:60033"/>
        <dbReference type="ChEBI" id="CHEBI:78435"/>
        <dbReference type="EC" id="2.4.99.28"/>
    </reaction>
</comment>
<feature type="region of interest" description="Disordered" evidence="14">
    <location>
        <begin position="705"/>
        <end position="828"/>
    </location>
</feature>
<dbReference type="GO" id="GO:0009002">
    <property type="term" value="F:serine-type D-Ala-D-Ala carboxypeptidase activity"/>
    <property type="evidence" value="ECO:0007669"/>
    <property type="project" value="UniProtKB-EC"/>
</dbReference>
<evidence type="ECO:0000256" key="6">
    <source>
        <dbReference type="ARBA" id="ARBA00022679"/>
    </source>
</evidence>
<evidence type="ECO:0000256" key="3">
    <source>
        <dbReference type="ARBA" id="ARBA00022645"/>
    </source>
</evidence>
<dbReference type="AlphaFoldDB" id="A0ABD4TVE7"/>
<dbReference type="PANTHER" id="PTHR32282">
    <property type="entry name" value="BINDING PROTEIN TRANSPEPTIDASE, PUTATIVE-RELATED"/>
    <property type="match status" value="1"/>
</dbReference>
<accession>A0ABD4TVE7</accession>
<dbReference type="GO" id="GO:0008360">
    <property type="term" value="P:regulation of cell shape"/>
    <property type="evidence" value="ECO:0007669"/>
    <property type="project" value="UniProtKB-KW"/>
</dbReference>
<evidence type="ECO:0000256" key="1">
    <source>
        <dbReference type="ARBA" id="ARBA00007090"/>
    </source>
</evidence>
<evidence type="ECO:0000256" key="13">
    <source>
        <dbReference type="ARBA" id="ARBA00049902"/>
    </source>
</evidence>
<evidence type="ECO:0000259" key="17">
    <source>
        <dbReference type="Pfam" id="PF00912"/>
    </source>
</evidence>
<dbReference type="InterPro" id="IPR050396">
    <property type="entry name" value="Glycosyltr_51/Transpeptidase"/>
</dbReference>
<comment type="caution">
    <text evidence="18">The sequence shown here is derived from an EMBL/GenBank/DDBJ whole genome shotgun (WGS) entry which is preliminary data.</text>
</comment>
<dbReference type="Pfam" id="PF00912">
    <property type="entry name" value="Transgly"/>
    <property type="match status" value="1"/>
</dbReference>
<dbReference type="InterPro" id="IPR001264">
    <property type="entry name" value="Glyco_trans_51"/>
</dbReference>
<comment type="similarity">
    <text evidence="2">In the N-terminal section; belongs to the glycosyltransferase 51 family.</text>
</comment>
<evidence type="ECO:0000256" key="4">
    <source>
        <dbReference type="ARBA" id="ARBA00022670"/>
    </source>
</evidence>
<dbReference type="Pfam" id="PF00905">
    <property type="entry name" value="Transpeptidase"/>
    <property type="match status" value="1"/>
</dbReference>
<feature type="transmembrane region" description="Helical" evidence="15">
    <location>
        <begin position="17"/>
        <end position="40"/>
    </location>
</feature>
<keyword evidence="11" id="KW-0961">Cell wall biogenesis/degradation</keyword>
<dbReference type="SUPFAM" id="SSF56601">
    <property type="entry name" value="beta-lactamase/transpeptidase-like"/>
    <property type="match status" value="1"/>
</dbReference>
<feature type="domain" description="Glycosyl transferase family 51" evidence="17">
    <location>
        <begin position="80"/>
        <end position="267"/>
    </location>
</feature>
<keyword evidence="7" id="KW-0378">Hydrolase</keyword>
<dbReference type="InterPro" id="IPR036950">
    <property type="entry name" value="PBP_transglycosylase"/>
</dbReference>
<evidence type="ECO:0000256" key="14">
    <source>
        <dbReference type="SAM" id="MobiDB-lite"/>
    </source>
</evidence>
<dbReference type="Gene3D" id="3.40.710.10">
    <property type="entry name" value="DD-peptidase/beta-lactamase superfamily"/>
    <property type="match status" value="1"/>
</dbReference>
<keyword evidence="5" id="KW-0328">Glycosyltransferase</keyword>
<sequence>MGNETVNTGCPVRKIRVVGLLIAFVAACAVAGIFTAGLALPVVGTAALVSAKGMQSFDDLPSDFTASQPSMKSIITAADGTQIAEFFAENRIAVPLKDVARTLQQAVVAIEDRRFLEHRGVDIEGMSRALLSNLAGNNLQGASTLTQQYVKNLLIEQGRAAGDPDMIDAASETTIERKAREAKLALSLEQKMSKSDILEGYLNIAQFGPSVYGVEAASRHYFSKSAKDLSLAEAALLAGIPQSPNGHDPVTNPKSATLRQHAVLAAMVRDGYITAAQRDQAAAFPVAKLLKVSNAQQGCGLAGNAAYFCSWVVGEILSSPEFGATYAERQRLLLRGGLEIKTTLDPKTQQAAFDAITGRIPVGDPSDVKIALSSVQPGTGKILAMAQNTNFGVEPGNNGVTETSYNADYNHGGNAGFPTGSTFKVFTLTQWYQEGHGGLDVVGGRYLVPRHEWNISCAPELAVDYSFSETGELKRGAMTVESGTAYSVNGVFIDMASKMDLCDIANTAAKLGVTKPNGTPLTPNPAFVIGAGNATPLQMANAYATFASHGVFCSPVGITSVTDSTGKSYDVPTANCHQVLTPDVADKVAVTLQGALRRGPGSTAAISRPAAGKTGTTDVNDNTWCAGFVPQLSAAIWVGHSNGNIPVGHQVIGGRYYGSFFGASLAAPAWATFMNGALNGVPVAPLPQVSLGGGRAFAKVTYPDATIKPTPNVSTPTPGAPGVPGGNGRGGLHNGGSGNAGGNGANNPTTPAQPGGGANGGANGGPNGGANGGTNGGTNGGANGGANGGSGNATSPGGSGDSTNPGGNPAPPAPAPPAPAPAPGGATQ</sequence>
<keyword evidence="15" id="KW-0812">Transmembrane</keyword>
<feature type="compositionally biased region" description="Gly residues" evidence="14">
    <location>
        <begin position="722"/>
        <end position="744"/>
    </location>
</feature>
<dbReference type="InterPro" id="IPR023346">
    <property type="entry name" value="Lysozyme-like_dom_sf"/>
</dbReference>
<proteinExistence type="inferred from homology"/>
<keyword evidence="9" id="KW-0573">Peptidoglycan synthesis</keyword>
<dbReference type="GO" id="GO:0009252">
    <property type="term" value="P:peptidoglycan biosynthetic process"/>
    <property type="evidence" value="ECO:0007669"/>
    <property type="project" value="UniProtKB-KW"/>
</dbReference>
<gene>
    <name evidence="18" type="ORF">FYZ43_00470</name>
</gene>
<reference evidence="18 19" key="1">
    <citation type="submission" date="2019-08" db="EMBL/GenBank/DDBJ databases">
        <title>Comparison of rpoB and gyrB Sequences from Mobiluncus Species and Development of a Multiplex PCR Method for Clinical Detection of Mobiluncus curtisii and Mobiluncus mulieris.</title>
        <authorList>
            <person name="Yang L."/>
            <person name="Shen Y."/>
            <person name="Xu G."/>
            <person name="Shu L.-B."/>
            <person name="Hu J."/>
            <person name="Zhang R."/>
            <person name="Wang Y."/>
            <person name="Zhou H.-W."/>
            <person name="Zhang X."/>
        </authorList>
    </citation>
    <scope>NUCLEOTIDE SEQUENCE [LARGE SCALE GENOMIC DNA]</scope>
    <source>
        <strain evidence="18 19">M26</strain>
    </source>
</reference>
<dbReference type="InterPro" id="IPR012338">
    <property type="entry name" value="Beta-lactam/transpept-like"/>
</dbReference>
<feature type="compositionally biased region" description="Pro residues" evidence="14">
    <location>
        <begin position="808"/>
        <end position="822"/>
    </location>
</feature>
<evidence type="ECO:0000256" key="11">
    <source>
        <dbReference type="ARBA" id="ARBA00023316"/>
    </source>
</evidence>
<evidence type="ECO:0000256" key="10">
    <source>
        <dbReference type="ARBA" id="ARBA00023268"/>
    </source>
</evidence>
<evidence type="ECO:0000256" key="7">
    <source>
        <dbReference type="ARBA" id="ARBA00022801"/>
    </source>
</evidence>
<keyword evidence="15" id="KW-1133">Transmembrane helix</keyword>
<dbReference type="Proteomes" id="UP001209486">
    <property type="component" value="Unassembled WGS sequence"/>
</dbReference>